<sequence length="114" mass="12083">MSSLPPVSAAVSSLHASTLAWSVTSSCSVLMPMAPSSRSTPGLRAVAMTWQPARGSLINQRAWVASHERGERGCRRTSLVELHGQRVSDAAGGAPGRRELRIGIVELGRKSHTP</sequence>
<dbReference type="AlphaFoldDB" id="A0A8H4PPC8"/>
<name>A0A8H4PPC8_9HYPO</name>
<dbReference type="Proteomes" id="UP000557566">
    <property type="component" value="Unassembled WGS sequence"/>
</dbReference>
<keyword evidence="2" id="KW-1185">Reference proteome</keyword>
<gene>
    <name evidence="1" type="ORF">G6O67_006012</name>
</gene>
<reference evidence="1 2" key="1">
    <citation type="journal article" date="2020" name="Genome Biol. Evol.">
        <title>A new high-quality draft genome assembly of the Chinese cordyceps Ophiocordyceps sinensis.</title>
        <authorList>
            <person name="Shu R."/>
            <person name="Zhang J."/>
            <person name="Meng Q."/>
            <person name="Zhang H."/>
            <person name="Zhou G."/>
            <person name="Li M."/>
            <person name="Wu P."/>
            <person name="Zhao Y."/>
            <person name="Chen C."/>
            <person name="Qin Q."/>
        </authorList>
    </citation>
    <scope>NUCLEOTIDE SEQUENCE [LARGE SCALE GENOMIC DNA]</scope>
    <source>
        <strain evidence="1 2">IOZ07</strain>
    </source>
</reference>
<evidence type="ECO:0000313" key="2">
    <source>
        <dbReference type="Proteomes" id="UP000557566"/>
    </source>
</evidence>
<accession>A0A8H4PPC8</accession>
<comment type="caution">
    <text evidence="1">The sequence shown here is derived from an EMBL/GenBank/DDBJ whole genome shotgun (WGS) entry which is preliminary data.</text>
</comment>
<proteinExistence type="predicted"/>
<evidence type="ECO:0000313" key="1">
    <source>
        <dbReference type="EMBL" id="KAF4507370.1"/>
    </source>
</evidence>
<dbReference type="EMBL" id="JAAVMX010000006">
    <property type="protein sequence ID" value="KAF4507370.1"/>
    <property type="molecule type" value="Genomic_DNA"/>
</dbReference>
<organism evidence="1 2">
    <name type="scientific">Ophiocordyceps sinensis</name>
    <dbReference type="NCBI Taxonomy" id="72228"/>
    <lineage>
        <taxon>Eukaryota</taxon>
        <taxon>Fungi</taxon>
        <taxon>Dikarya</taxon>
        <taxon>Ascomycota</taxon>
        <taxon>Pezizomycotina</taxon>
        <taxon>Sordariomycetes</taxon>
        <taxon>Hypocreomycetidae</taxon>
        <taxon>Hypocreales</taxon>
        <taxon>Ophiocordycipitaceae</taxon>
        <taxon>Ophiocordyceps</taxon>
    </lineage>
</organism>
<protein>
    <submittedName>
        <fullName evidence="1">Uncharacterized protein</fullName>
    </submittedName>
</protein>